<dbReference type="Proteomes" id="UP000013173">
    <property type="component" value="Unassembled WGS sequence"/>
</dbReference>
<keyword evidence="3" id="KW-1185">Reference proteome</keyword>
<proteinExistence type="predicted"/>
<dbReference type="OrthoDB" id="6709132at2"/>
<protein>
    <recommendedName>
        <fullName evidence="4">Phage abortive infection protein</fullName>
    </recommendedName>
</protein>
<evidence type="ECO:0000313" key="3">
    <source>
        <dbReference type="Proteomes" id="UP000013173"/>
    </source>
</evidence>
<comment type="caution">
    <text evidence="2">The sequence shown here is derived from an EMBL/GenBank/DDBJ whole genome shotgun (WGS) entry which is preliminary data.</text>
</comment>
<feature type="transmembrane region" description="Helical" evidence="1">
    <location>
        <begin position="39"/>
        <end position="63"/>
    </location>
</feature>
<sequence length="265" mass="31366">MKSDKSTFYAILLWGIVIYAIALLIYCTLRNYSADSKDFISDFGSIIGGVGTFFAAFVAAYLFNDWRTEKSYDLHKEYLQDFSQNLSKINSIISESNWWFIHFYQKYNETDEDGNLKKSVSLRKIIVHDYREVQKIINNLENCNEFFELYYQYENLIDMYNKYIYIFSQLCFINEEVETLYNNFSKSEDSDQSVFITYYINFIKLEKNAKNAIETIINKLETRIDTQQAEPVLYEKASETLQDHYKCLKSIIANKLDLPVKKKQS</sequence>
<dbReference type="AlphaFoldDB" id="N9Q6A3"/>
<gene>
    <name evidence="2" type="ORF">F892_01724</name>
</gene>
<keyword evidence="1" id="KW-0472">Membrane</keyword>
<keyword evidence="1" id="KW-1133">Transmembrane helix</keyword>
<dbReference type="PATRIC" id="fig|1217706.3.peg.1665"/>
<feature type="transmembrane region" description="Helical" evidence="1">
    <location>
        <begin position="6"/>
        <end position="27"/>
    </location>
</feature>
<accession>N9Q6A3</accession>
<dbReference type="HOGENOM" id="CLU_1280908_0_0_6"/>
<dbReference type="EMBL" id="APRW01000009">
    <property type="protein sequence ID" value="ENX22482.1"/>
    <property type="molecule type" value="Genomic_DNA"/>
</dbReference>
<dbReference type="RefSeq" id="WP_005257541.1">
    <property type="nucleotide sequence ID" value="NZ_BMDR01000001.1"/>
</dbReference>
<evidence type="ECO:0008006" key="4">
    <source>
        <dbReference type="Google" id="ProtNLM"/>
    </source>
</evidence>
<reference evidence="2 3" key="1">
    <citation type="submission" date="2013-02" db="EMBL/GenBank/DDBJ databases">
        <title>The Genome Sequence of Acinetobacter sp. NIPH 2168.</title>
        <authorList>
            <consortium name="The Broad Institute Genome Sequencing Platform"/>
            <consortium name="The Broad Institute Genome Sequencing Center for Infectious Disease"/>
            <person name="Cerqueira G."/>
            <person name="Feldgarden M."/>
            <person name="Courvalin P."/>
            <person name="Perichon B."/>
            <person name="Grillot-Courvalin C."/>
            <person name="Clermont D."/>
            <person name="Rocha E."/>
            <person name="Yoon E.-J."/>
            <person name="Nemec A."/>
            <person name="Walker B."/>
            <person name="Young S.K."/>
            <person name="Zeng Q."/>
            <person name="Gargeya S."/>
            <person name="Fitzgerald M."/>
            <person name="Haas B."/>
            <person name="Abouelleil A."/>
            <person name="Alvarado L."/>
            <person name="Arachchi H.M."/>
            <person name="Berlin A.M."/>
            <person name="Chapman S.B."/>
            <person name="Dewar J."/>
            <person name="Goldberg J."/>
            <person name="Griggs A."/>
            <person name="Gujja S."/>
            <person name="Hansen M."/>
            <person name="Howarth C."/>
            <person name="Imamovic A."/>
            <person name="Larimer J."/>
            <person name="McCowan C."/>
            <person name="Murphy C."/>
            <person name="Neiman D."/>
            <person name="Pearson M."/>
            <person name="Priest M."/>
            <person name="Roberts A."/>
            <person name="Saif S."/>
            <person name="Shea T."/>
            <person name="Sisk P."/>
            <person name="Sykes S."/>
            <person name="Wortman J."/>
            <person name="Nusbaum C."/>
            <person name="Birren B."/>
        </authorList>
    </citation>
    <scope>NUCLEOTIDE SEQUENCE [LARGE SCALE GENOMIC DNA]</scope>
    <source>
        <strain evidence="2 3">NIPH 2168</strain>
    </source>
</reference>
<organism evidence="2 3">
    <name type="scientific">Acinetobacter vivianii</name>
    <dbReference type="NCBI Taxonomy" id="1776742"/>
    <lineage>
        <taxon>Bacteria</taxon>
        <taxon>Pseudomonadati</taxon>
        <taxon>Pseudomonadota</taxon>
        <taxon>Gammaproteobacteria</taxon>
        <taxon>Moraxellales</taxon>
        <taxon>Moraxellaceae</taxon>
        <taxon>Acinetobacter</taxon>
    </lineage>
</organism>
<keyword evidence="1" id="KW-0812">Transmembrane</keyword>
<evidence type="ECO:0000256" key="1">
    <source>
        <dbReference type="SAM" id="Phobius"/>
    </source>
</evidence>
<dbReference type="GeneID" id="303682137"/>
<evidence type="ECO:0000313" key="2">
    <source>
        <dbReference type="EMBL" id="ENX22482.1"/>
    </source>
</evidence>
<name>N9Q6A3_9GAMM</name>